<keyword evidence="4" id="KW-0963">Cytoplasm</keyword>
<dbReference type="UniPathway" id="UPA00904">
    <property type="reaction ID" value="UER00873"/>
</dbReference>
<comment type="function">
    <text evidence="4">Catalyzes the reversible phosphorylation of S-methyl-5'-thioadenosine (MTA) to adenine and 5-methylthioribose-1-phosphate. Involved in the breakdown of MTA, a major by-product of polyamine biosynthesis. Responsible for the first step in the methionine salvage pathway after MTA has been generated from S-adenosylmethionine. Has broad substrate specificity with 6-aminopurine nucleosides as preferred substrates.</text>
</comment>
<dbReference type="PANTHER" id="PTHR42679:SF2">
    <property type="entry name" value="S-METHYL-5'-THIOADENOSINE PHOSPHORYLASE"/>
    <property type="match status" value="1"/>
</dbReference>
<reference evidence="6 7" key="1">
    <citation type="submission" date="2019-07" db="EMBL/GenBank/DDBJ databases">
        <title>Draft genome assembly of a fouling barnacle, Amphibalanus amphitrite (Darwin, 1854): The first reference genome for Thecostraca.</title>
        <authorList>
            <person name="Kim W."/>
        </authorList>
    </citation>
    <scope>NUCLEOTIDE SEQUENCE [LARGE SCALE GENOMIC DNA]</scope>
    <source>
        <strain evidence="6">SNU_AA5</strain>
        <tissue evidence="6">Soma without cirri and trophi</tissue>
    </source>
</reference>
<comment type="caution">
    <text evidence="4">Lacks conserved residue(s) required for the propagation of feature annotation.</text>
</comment>
<feature type="domain" description="Nucleoside phosphorylase" evidence="5">
    <location>
        <begin position="12"/>
        <end position="213"/>
    </location>
</feature>
<dbReference type="GO" id="GO:0005634">
    <property type="term" value="C:nucleus"/>
    <property type="evidence" value="ECO:0007669"/>
    <property type="project" value="UniProtKB-SubCell"/>
</dbReference>
<keyword evidence="3 4" id="KW-0660">Purine salvage</keyword>
<accession>A0A6A4VJD8</accession>
<comment type="catalytic activity">
    <reaction evidence="4">
        <text>S-methyl-5'-thioadenosine + phosphate = 5-(methylsulfanyl)-alpha-D-ribose 1-phosphate + adenine</text>
        <dbReference type="Rhea" id="RHEA:11852"/>
        <dbReference type="ChEBI" id="CHEBI:16708"/>
        <dbReference type="ChEBI" id="CHEBI:17509"/>
        <dbReference type="ChEBI" id="CHEBI:43474"/>
        <dbReference type="ChEBI" id="CHEBI:58533"/>
        <dbReference type="EC" id="2.4.2.28"/>
    </reaction>
</comment>
<dbReference type="Pfam" id="PF01048">
    <property type="entry name" value="PNP_UDP_1"/>
    <property type="match status" value="1"/>
</dbReference>
<dbReference type="Proteomes" id="UP000440578">
    <property type="component" value="Unassembled WGS sequence"/>
</dbReference>
<dbReference type="PROSITE" id="PS01240">
    <property type="entry name" value="PNP_MTAP_2"/>
    <property type="match status" value="1"/>
</dbReference>
<dbReference type="EC" id="2.4.2.28" evidence="4"/>
<gene>
    <name evidence="6" type="primary">MTAP_0</name>
    <name evidence="6" type="ORF">FJT64_012199</name>
</gene>
<organism evidence="6 7">
    <name type="scientific">Amphibalanus amphitrite</name>
    <name type="common">Striped barnacle</name>
    <name type="synonym">Balanus amphitrite</name>
    <dbReference type="NCBI Taxonomy" id="1232801"/>
    <lineage>
        <taxon>Eukaryota</taxon>
        <taxon>Metazoa</taxon>
        <taxon>Ecdysozoa</taxon>
        <taxon>Arthropoda</taxon>
        <taxon>Crustacea</taxon>
        <taxon>Multicrustacea</taxon>
        <taxon>Cirripedia</taxon>
        <taxon>Thoracica</taxon>
        <taxon>Thoracicalcarea</taxon>
        <taxon>Balanomorpha</taxon>
        <taxon>Balanoidea</taxon>
        <taxon>Balanidae</taxon>
        <taxon>Amphibalaninae</taxon>
        <taxon>Amphibalanus</taxon>
    </lineage>
</organism>
<name>A0A6A4VJD8_AMPAM</name>
<sequence>MAGDGAKANIMIGIIGGSGFSDPSALGVEDAKDVEYDTPFGKPSSPLLTGTLCGVPVAVLARHGRRHTILPSAVNYRANVYALRRHGCTHVLVSTACGSLREEYRPGQLVLLDQFIDRTTKRPLTFFDGSCDEFVGICHLPMADPFCGETRGVLGEAAKELGITMHEKGTIVTIEGSRFSTRAESHMFRSWGCDVINMTTVPEVTLAKEGGLCHVRYPDIPAVPQVTLAKEAGLCYAAVAMCTDYDCWREGEAGVGVGDVMATFRANVSSVVRLFKEAVTRVAARDWAETLQKNKETVTSNVMLPS</sequence>
<dbReference type="AlphaFoldDB" id="A0A6A4VJD8"/>
<dbReference type="EMBL" id="VIIS01002025">
    <property type="protein sequence ID" value="KAF0289551.1"/>
    <property type="molecule type" value="Genomic_DNA"/>
</dbReference>
<comment type="caution">
    <text evidence="6">The sequence shown here is derived from an EMBL/GenBank/DDBJ whole genome shotgun (WGS) entry which is preliminary data.</text>
</comment>
<feature type="binding site" evidence="4">
    <location>
        <begin position="244"/>
        <end position="246"/>
    </location>
    <ligand>
        <name>substrate</name>
    </ligand>
</feature>
<protein>
    <recommendedName>
        <fullName evidence="4">S-methyl-5'-thioadenosine phosphorylase</fullName>
        <ecNumber evidence="4">2.4.2.28</ecNumber>
    </recommendedName>
    <alternativeName>
        <fullName evidence="4">5'-methylthioadenosine phosphorylase</fullName>
        <shortName evidence="4">MTA phosphorylase</shortName>
        <shortName evidence="4">MTAP</shortName>
        <shortName evidence="4">MTAPase</shortName>
    </alternativeName>
</protein>
<dbReference type="InterPro" id="IPR035994">
    <property type="entry name" value="Nucleoside_phosphorylase_sf"/>
</dbReference>
<proteinExistence type="inferred from homology"/>
<dbReference type="SUPFAM" id="SSF53167">
    <property type="entry name" value="Purine and uridine phosphorylases"/>
    <property type="match status" value="2"/>
</dbReference>
<keyword evidence="1 4" id="KW-0328">Glycosyltransferase</keyword>
<evidence type="ECO:0000256" key="2">
    <source>
        <dbReference type="ARBA" id="ARBA00022679"/>
    </source>
</evidence>
<evidence type="ECO:0000259" key="5">
    <source>
        <dbReference type="Pfam" id="PF01048"/>
    </source>
</evidence>
<dbReference type="InterPro" id="IPR018099">
    <property type="entry name" value="Purine_phosphorylase-2_CS"/>
</dbReference>
<dbReference type="PANTHER" id="PTHR42679">
    <property type="entry name" value="S-METHYL-5'-THIOADENOSINE PHOSPHORYLASE"/>
    <property type="match status" value="1"/>
</dbReference>
<comment type="subunit">
    <text evidence="4">Homotrimer.</text>
</comment>
<feature type="site" description="Important for substrate specificity" evidence="4">
    <location>
        <position position="180"/>
    </location>
</feature>
<feature type="site" description="Important for substrate specificity" evidence="4">
    <location>
        <position position="257"/>
    </location>
</feature>
<comment type="subcellular location">
    <subcellularLocation>
        <location evidence="4">Cytoplasm</location>
    </subcellularLocation>
    <subcellularLocation>
        <location evidence="4">Nucleus</location>
    </subcellularLocation>
</comment>
<feature type="binding site" evidence="4">
    <location>
        <position position="18"/>
    </location>
    <ligand>
        <name>phosphate</name>
        <dbReference type="ChEBI" id="CHEBI:43474"/>
    </ligand>
</feature>
<comment type="similarity">
    <text evidence="4">Belongs to the PNP/MTAP phosphorylase family. MTAP subfamily.</text>
</comment>
<evidence type="ECO:0000256" key="1">
    <source>
        <dbReference type="ARBA" id="ARBA00022676"/>
    </source>
</evidence>
<feature type="binding site" evidence="4">
    <location>
        <begin position="95"/>
        <end position="96"/>
    </location>
    <ligand>
        <name>phosphate</name>
        <dbReference type="ChEBI" id="CHEBI:43474"/>
    </ligand>
</feature>
<keyword evidence="2 4" id="KW-0808">Transferase</keyword>
<evidence type="ECO:0000256" key="4">
    <source>
        <dbReference type="HAMAP-Rule" id="MF_03155"/>
    </source>
</evidence>
<dbReference type="GO" id="GO:0017061">
    <property type="term" value="F:S-methyl-5-thioadenosine phosphorylase activity"/>
    <property type="evidence" value="ECO:0007669"/>
    <property type="project" value="UniProtKB-UniRule"/>
</dbReference>
<evidence type="ECO:0000313" key="6">
    <source>
        <dbReference type="EMBL" id="KAF0289551.1"/>
    </source>
</evidence>
<dbReference type="GO" id="GO:0019509">
    <property type="term" value="P:L-methionine salvage from methylthioadenosine"/>
    <property type="evidence" value="ECO:0007669"/>
    <property type="project" value="UniProtKB-UniRule"/>
</dbReference>
<dbReference type="GO" id="GO:0006166">
    <property type="term" value="P:purine ribonucleoside salvage"/>
    <property type="evidence" value="ECO:0007669"/>
    <property type="project" value="UniProtKB-KW"/>
</dbReference>
<evidence type="ECO:0000313" key="7">
    <source>
        <dbReference type="Proteomes" id="UP000440578"/>
    </source>
</evidence>
<dbReference type="CDD" id="cd09010">
    <property type="entry name" value="MTAP_SsMTAPII_like_MTIP"/>
    <property type="match status" value="1"/>
</dbReference>
<dbReference type="InterPro" id="IPR000845">
    <property type="entry name" value="Nucleoside_phosphorylase_d"/>
</dbReference>
<dbReference type="Gene3D" id="3.40.50.1580">
    <property type="entry name" value="Nucleoside phosphorylase domain"/>
    <property type="match status" value="2"/>
</dbReference>
<comment type="pathway">
    <text evidence="4">Amino-acid biosynthesis; L-methionine biosynthesis via salvage pathway; S-methyl-5-thio-alpha-D-ribose 1-phosphate from S-methyl-5'-thioadenosine (phosphorylase route): step 1/1.</text>
</comment>
<dbReference type="GO" id="GO:0005829">
    <property type="term" value="C:cytosol"/>
    <property type="evidence" value="ECO:0007669"/>
    <property type="project" value="TreeGrafter"/>
</dbReference>
<keyword evidence="7" id="KW-1185">Reference proteome</keyword>
<feature type="binding site" evidence="4">
    <location>
        <begin position="62"/>
        <end position="63"/>
    </location>
    <ligand>
        <name>phosphate</name>
        <dbReference type="ChEBI" id="CHEBI:43474"/>
    </ligand>
</feature>
<dbReference type="InterPro" id="IPR010044">
    <property type="entry name" value="MTAP"/>
</dbReference>
<dbReference type="HAMAP" id="MF_01963">
    <property type="entry name" value="MTAP"/>
    <property type="match status" value="1"/>
</dbReference>
<evidence type="ECO:0000256" key="3">
    <source>
        <dbReference type="ARBA" id="ARBA00022726"/>
    </source>
</evidence>
<keyword evidence="4" id="KW-0539">Nucleus</keyword>
<dbReference type="OrthoDB" id="431409at2759"/>